<dbReference type="FunFam" id="3.20.20.70:FF:000038">
    <property type="entry name" value="Hydroxymethylglutaryl-CoA lyase, mitochondrial"/>
    <property type="match status" value="1"/>
</dbReference>
<evidence type="ECO:0000313" key="8">
    <source>
        <dbReference type="Proteomes" id="UP000447434"/>
    </source>
</evidence>
<dbReference type="OrthoDB" id="1905920at2759"/>
<dbReference type="GO" id="GO:0046872">
    <property type="term" value="F:metal ion binding"/>
    <property type="evidence" value="ECO:0007669"/>
    <property type="project" value="UniProtKB-KW"/>
</dbReference>
<evidence type="ECO:0000256" key="2">
    <source>
        <dbReference type="ARBA" id="ARBA00009405"/>
    </source>
</evidence>
<dbReference type="SUPFAM" id="SSF51569">
    <property type="entry name" value="Aldolase"/>
    <property type="match status" value="1"/>
</dbReference>
<evidence type="ECO:0000256" key="6">
    <source>
        <dbReference type="ARBA" id="ARBA00049877"/>
    </source>
</evidence>
<dbReference type="InterPro" id="IPR013785">
    <property type="entry name" value="Aldolase_TIM"/>
</dbReference>
<accession>A0A6A5LZJ5</accession>
<name>A0A6A5LZJ5_LUPAL</name>
<dbReference type="CDD" id="cd07938">
    <property type="entry name" value="DRE_TIM_HMGL"/>
    <property type="match status" value="1"/>
</dbReference>
<comment type="caution">
    <text evidence="7">The sequence shown here is derived from an EMBL/GenBank/DDBJ whole genome shotgun (WGS) entry which is preliminary data.</text>
</comment>
<reference evidence="8" key="1">
    <citation type="journal article" date="2020" name="Nat. Commun.">
        <title>Genome sequence of the cluster root forming white lupin.</title>
        <authorList>
            <person name="Hufnagel B."/>
            <person name="Marques A."/>
            <person name="Soriano A."/>
            <person name="Marques L."/>
            <person name="Divol F."/>
            <person name="Doumas P."/>
            <person name="Sallet E."/>
            <person name="Mancinotti D."/>
            <person name="Carrere S."/>
            <person name="Marande W."/>
            <person name="Arribat S."/>
            <person name="Keller J."/>
            <person name="Huneau C."/>
            <person name="Blein T."/>
            <person name="Aime D."/>
            <person name="Laguerre M."/>
            <person name="Taylor J."/>
            <person name="Schubert V."/>
            <person name="Nelson M."/>
            <person name="Geu-Flores F."/>
            <person name="Crespi M."/>
            <person name="Gallardo-Guerrero K."/>
            <person name="Delaux P.-M."/>
            <person name="Salse J."/>
            <person name="Berges H."/>
            <person name="Guyot R."/>
            <person name="Gouzy J."/>
            <person name="Peret B."/>
        </authorList>
    </citation>
    <scope>NUCLEOTIDE SEQUENCE [LARGE SCALE GENOMIC DNA]</scope>
    <source>
        <strain evidence="8">cv. Amiga</strain>
    </source>
</reference>
<dbReference type="PANTHER" id="PTHR42738">
    <property type="entry name" value="HYDROXYMETHYLGLUTARYL-COA LYASE"/>
    <property type="match status" value="1"/>
</dbReference>
<sequence length="430" mass="46210">MSSLEEPLGLDKLPSMSTIDRIQRFSSGACCSRVDNLGMGNHWLEGRSCSTSNTCIEDYQEYTEETFPWKRQTRDFSKGGDYFNQNTVTRGRNSMKSRMIDDSITDCQYSPMYNNKDIQDLTSKFLNGIPKFVKIVEVGPRDGLQNEKNIVPTDVKIELIHRLASCGLSVIEATSFVSPKWVPQLGDAKDVMQAVRNLGGIRFPVLTPNLKGFEAAIAAGAREVAVFASASESFSKSNINCSVEESLARYGAVTRAAKELSIPVRGYVSCVVGCPEEGPISPSKVAYVAKELYNMGCFEISLGDTIGVGTPGTVVPMLAAVMAVVPKVKLAVHFHDTYGQSLVNILVSLQMGISIVDSSVAGLGGCPYAKGASGNVATEDVVYMLNGLGVKTNIDLGKLMLAGDFISNHLGRPSGSKTAIALGRASCLKQ</sequence>
<dbReference type="PROSITE" id="PS50991">
    <property type="entry name" value="PYR_CT"/>
    <property type="match status" value="1"/>
</dbReference>
<dbReference type="NCBIfam" id="NF004283">
    <property type="entry name" value="PRK05692.1"/>
    <property type="match status" value="1"/>
</dbReference>
<keyword evidence="8" id="KW-1185">Reference proteome</keyword>
<organism evidence="7 8">
    <name type="scientific">Lupinus albus</name>
    <name type="common">White lupine</name>
    <name type="synonym">Lupinus termis</name>
    <dbReference type="NCBI Taxonomy" id="3870"/>
    <lineage>
        <taxon>Eukaryota</taxon>
        <taxon>Viridiplantae</taxon>
        <taxon>Streptophyta</taxon>
        <taxon>Embryophyta</taxon>
        <taxon>Tracheophyta</taxon>
        <taxon>Spermatophyta</taxon>
        <taxon>Magnoliopsida</taxon>
        <taxon>eudicotyledons</taxon>
        <taxon>Gunneridae</taxon>
        <taxon>Pentapetalae</taxon>
        <taxon>rosids</taxon>
        <taxon>fabids</taxon>
        <taxon>Fabales</taxon>
        <taxon>Fabaceae</taxon>
        <taxon>Papilionoideae</taxon>
        <taxon>50 kb inversion clade</taxon>
        <taxon>genistoids sensu lato</taxon>
        <taxon>core genistoids</taxon>
        <taxon>Genisteae</taxon>
        <taxon>Lupinus</taxon>
    </lineage>
</organism>
<dbReference type="Gene3D" id="3.20.20.70">
    <property type="entry name" value="Aldolase class I"/>
    <property type="match status" value="1"/>
</dbReference>
<dbReference type="EMBL" id="WOCE01000017">
    <property type="protein sequence ID" value="KAE9596299.1"/>
    <property type="molecule type" value="Genomic_DNA"/>
</dbReference>
<dbReference type="EC" id="4.1.3.4" evidence="3"/>
<dbReference type="PROSITE" id="PS01062">
    <property type="entry name" value="HMG_COA_LYASE"/>
    <property type="match status" value="1"/>
</dbReference>
<protein>
    <recommendedName>
        <fullName evidence="3">hydroxymethylglutaryl-CoA lyase</fullName>
        <ecNumber evidence="3">4.1.3.4</ecNumber>
    </recommendedName>
</protein>
<evidence type="ECO:0000256" key="1">
    <source>
        <dbReference type="ARBA" id="ARBA00005143"/>
    </source>
</evidence>
<proteinExistence type="inferred from homology"/>
<dbReference type="GO" id="GO:0005739">
    <property type="term" value="C:mitochondrion"/>
    <property type="evidence" value="ECO:0007669"/>
    <property type="project" value="TreeGrafter"/>
</dbReference>
<dbReference type="GO" id="GO:0006552">
    <property type="term" value="P:L-leucine catabolic process"/>
    <property type="evidence" value="ECO:0007669"/>
    <property type="project" value="TreeGrafter"/>
</dbReference>
<comment type="pathway">
    <text evidence="1">Metabolic intermediate metabolism; (S)-3-hydroxy-3-methylglutaryl-CoA degradation; acetoacetate from (S)-3-hydroxy-3-methylglutaryl-CoA: step 1/1.</text>
</comment>
<dbReference type="GO" id="GO:0004419">
    <property type="term" value="F:hydroxymethylglutaryl-CoA lyase activity"/>
    <property type="evidence" value="ECO:0007669"/>
    <property type="project" value="UniProtKB-EC"/>
</dbReference>
<dbReference type="Pfam" id="PF00682">
    <property type="entry name" value="HMGL-like"/>
    <property type="match status" value="1"/>
</dbReference>
<dbReference type="AlphaFoldDB" id="A0A6A5LZJ5"/>
<keyword evidence="4" id="KW-0479">Metal-binding</keyword>
<evidence type="ECO:0000256" key="5">
    <source>
        <dbReference type="ARBA" id="ARBA00023239"/>
    </source>
</evidence>
<dbReference type="InterPro" id="IPR000138">
    <property type="entry name" value="HMG_CoA_lyase_AS"/>
</dbReference>
<keyword evidence="5 7" id="KW-0456">Lyase</keyword>
<dbReference type="GO" id="GO:0046951">
    <property type="term" value="P:ketone body biosynthetic process"/>
    <property type="evidence" value="ECO:0007669"/>
    <property type="project" value="TreeGrafter"/>
</dbReference>
<evidence type="ECO:0000313" key="7">
    <source>
        <dbReference type="EMBL" id="KAE9596299.1"/>
    </source>
</evidence>
<dbReference type="PANTHER" id="PTHR42738:SF7">
    <property type="entry name" value="HYDROXYMETHYLGLUTARYL-COA LYASE"/>
    <property type="match status" value="1"/>
</dbReference>
<evidence type="ECO:0000256" key="3">
    <source>
        <dbReference type="ARBA" id="ARBA00012910"/>
    </source>
</evidence>
<dbReference type="Proteomes" id="UP000447434">
    <property type="component" value="Chromosome 17"/>
</dbReference>
<dbReference type="InterPro" id="IPR000891">
    <property type="entry name" value="PYR_CT"/>
</dbReference>
<dbReference type="UniPathway" id="UPA00896">
    <property type="reaction ID" value="UER00863"/>
</dbReference>
<evidence type="ECO:0000256" key="4">
    <source>
        <dbReference type="ARBA" id="ARBA00022723"/>
    </source>
</evidence>
<dbReference type="InterPro" id="IPR043594">
    <property type="entry name" value="HMGL"/>
</dbReference>
<comment type="catalytic activity">
    <reaction evidence="6">
        <text>(3S)-3-hydroxy-3-methylglutaryl-CoA = acetoacetate + acetyl-CoA</text>
        <dbReference type="Rhea" id="RHEA:24404"/>
        <dbReference type="ChEBI" id="CHEBI:13705"/>
        <dbReference type="ChEBI" id="CHEBI:43074"/>
        <dbReference type="ChEBI" id="CHEBI:57288"/>
        <dbReference type="EC" id="4.1.3.4"/>
    </reaction>
</comment>
<comment type="similarity">
    <text evidence="2">Belongs to the HMG-CoA lyase family.</text>
</comment>
<gene>
    <name evidence="7" type="ORF">Lalb_Chr17g0347831</name>
</gene>